<protein>
    <recommendedName>
        <fullName evidence="2">DUF5660 domain-containing protein</fullName>
    </recommendedName>
</protein>
<dbReference type="AlphaFoldDB" id="A0A1F7X427"/>
<proteinExistence type="predicted"/>
<dbReference type="Proteomes" id="UP000176778">
    <property type="component" value="Unassembled WGS sequence"/>
</dbReference>
<evidence type="ECO:0000259" key="2">
    <source>
        <dbReference type="Pfam" id="PF18904"/>
    </source>
</evidence>
<feature type="domain" description="DUF5660" evidence="2">
    <location>
        <begin position="104"/>
        <end position="209"/>
    </location>
</feature>
<name>A0A1F7X427_9BACT</name>
<dbReference type="EMBL" id="MGFR01000003">
    <property type="protein sequence ID" value="OGM09633.1"/>
    <property type="molecule type" value="Genomic_DNA"/>
</dbReference>
<sequence>MDKSQKPKNLQNIRRSNVLESLKDIGGGTSRSLKNDLLKASSEEFLQQLFGAEKQKYSGEITPGETLELTDVFTGDREEKKKQKVQMAFERSLLQEENRRIEEKGNQLKLQLHALMQEVYALAQSTQGLGEEIEVASMQAPVNPGVYHIVFFEKLLDFVKSFRKKIDNAGIWMHASNRRAEKKNFWSIYKKHGSKFLLSPDHYLQRSAG</sequence>
<keyword evidence="1" id="KW-0175">Coiled coil</keyword>
<dbReference type="STRING" id="1802479.A2Y68_03290"/>
<reference evidence="3 4" key="1">
    <citation type="journal article" date="2016" name="Nat. Commun.">
        <title>Thousands of microbial genomes shed light on interconnected biogeochemical processes in an aquifer system.</title>
        <authorList>
            <person name="Anantharaman K."/>
            <person name="Brown C.T."/>
            <person name="Hug L.A."/>
            <person name="Sharon I."/>
            <person name="Castelle C.J."/>
            <person name="Probst A.J."/>
            <person name="Thomas B.C."/>
            <person name="Singh A."/>
            <person name="Wilkins M.J."/>
            <person name="Karaoz U."/>
            <person name="Brodie E.L."/>
            <person name="Williams K.H."/>
            <person name="Hubbard S.S."/>
            <person name="Banfield J.F."/>
        </authorList>
    </citation>
    <scope>NUCLEOTIDE SEQUENCE [LARGE SCALE GENOMIC DNA]</scope>
</reference>
<organism evidence="3 4">
    <name type="scientific">Candidatus Woesebacteria bacterium RBG_13_46_13</name>
    <dbReference type="NCBI Taxonomy" id="1802479"/>
    <lineage>
        <taxon>Bacteria</taxon>
        <taxon>Candidatus Woeseibacteriota</taxon>
    </lineage>
</organism>
<evidence type="ECO:0000313" key="4">
    <source>
        <dbReference type="Proteomes" id="UP000176778"/>
    </source>
</evidence>
<evidence type="ECO:0000313" key="3">
    <source>
        <dbReference type="EMBL" id="OGM09633.1"/>
    </source>
</evidence>
<evidence type="ECO:0000256" key="1">
    <source>
        <dbReference type="SAM" id="Coils"/>
    </source>
</evidence>
<comment type="caution">
    <text evidence="3">The sequence shown here is derived from an EMBL/GenBank/DDBJ whole genome shotgun (WGS) entry which is preliminary data.</text>
</comment>
<feature type="coiled-coil region" evidence="1">
    <location>
        <begin position="91"/>
        <end position="118"/>
    </location>
</feature>
<gene>
    <name evidence="3" type="ORF">A2Y68_03290</name>
</gene>
<accession>A0A1F7X427</accession>
<dbReference type="Pfam" id="PF18904">
    <property type="entry name" value="DUF5660"/>
    <property type="match status" value="1"/>
</dbReference>
<dbReference type="InterPro" id="IPR043719">
    <property type="entry name" value="DUF5660"/>
</dbReference>